<evidence type="ECO:0000259" key="1">
    <source>
        <dbReference type="PROSITE" id="PS51186"/>
    </source>
</evidence>
<name>A0ABX7Y5A6_9ACTN</name>
<dbReference type="Pfam" id="PF13302">
    <property type="entry name" value="Acetyltransf_3"/>
    <property type="match status" value="1"/>
</dbReference>
<dbReference type="Proteomes" id="UP000678513">
    <property type="component" value="Chromosome"/>
</dbReference>
<keyword evidence="3" id="KW-1185">Reference proteome</keyword>
<dbReference type="EMBL" id="CP072384">
    <property type="protein sequence ID" value="QUC08394.1"/>
    <property type="molecule type" value="Genomic_DNA"/>
</dbReference>
<dbReference type="InterPro" id="IPR016181">
    <property type="entry name" value="Acyl_CoA_acyltransferase"/>
</dbReference>
<reference evidence="2 3" key="1">
    <citation type="submission" date="2021-03" db="EMBL/GenBank/DDBJ databases">
        <title>Human Oral Microbial Genomes.</title>
        <authorList>
            <person name="Johnston C.D."/>
            <person name="Chen T."/>
            <person name="Dewhirst F.E."/>
        </authorList>
    </citation>
    <scope>NUCLEOTIDE SEQUENCE [LARGE SCALE GENOMIC DNA]</scope>
    <source>
        <strain evidence="2 3">DSMZ 100122</strain>
    </source>
</reference>
<feature type="domain" description="N-acetyltransferase" evidence="1">
    <location>
        <begin position="9"/>
        <end position="174"/>
    </location>
</feature>
<gene>
    <name evidence="2" type="ORF">J5A65_01185</name>
</gene>
<dbReference type="InterPro" id="IPR000182">
    <property type="entry name" value="GNAT_dom"/>
</dbReference>
<dbReference type="RefSeq" id="WP_212324247.1">
    <property type="nucleotide sequence ID" value="NZ_AP024463.1"/>
</dbReference>
<dbReference type="PANTHER" id="PTHR43792:SF1">
    <property type="entry name" value="N-ACETYLTRANSFERASE DOMAIN-CONTAINING PROTEIN"/>
    <property type="match status" value="1"/>
</dbReference>
<accession>A0ABX7Y5A6</accession>
<dbReference type="PANTHER" id="PTHR43792">
    <property type="entry name" value="GNAT FAMILY, PUTATIVE (AFU_ORTHOLOGUE AFUA_3G00765)-RELATED-RELATED"/>
    <property type="match status" value="1"/>
</dbReference>
<dbReference type="Gene3D" id="3.40.630.30">
    <property type="match status" value="1"/>
</dbReference>
<sequence length="189" mass="20504">MIPLTTARLSLRPFADTDLEFVREVHTSPALMRFIPAAYTPDDNAARRILQRFMTLRDHPQQGFSLVELRGGPDAGTPVALILVKPIPPSGGGEPKDVEIGWRQAPAHCGNGYVTEAAQAVLEALLDAGMPRVVAVTHPDNLPSQAVARHIGMERVGLTDAYYDTETLLFRAAPLTLTEAQQDSRVSAN</sequence>
<proteinExistence type="predicted"/>
<dbReference type="SUPFAM" id="SSF55729">
    <property type="entry name" value="Acyl-CoA N-acyltransferases (Nat)"/>
    <property type="match status" value="1"/>
</dbReference>
<protein>
    <submittedName>
        <fullName evidence="2">GNAT family N-acetyltransferase</fullName>
    </submittedName>
</protein>
<evidence type="ECO:0000313" key="2">
    <source>
        <dbReference type="EMBL" id="QUC08394.1"/>
    </source>
</evidence>
<organism evidence="2 3">
    <name type="scientific">Arachnia rubra</name>
    <dbReference type="NCBI Taxonomy" id="1547448"/>
    <lineage>
        <taxon>Bacteria</taxon>
        <taxon>Bacillati</taxon>
        <taxon>Actinomycetota</taxon>
        <taxon>Actinomycetes</taxon>
        <taxon>Propionibacteriales</taxon>
        <taxon>Propionibacteriaceae</taxon>
        <taxon>Arachnia</taxon>
    </lineage>
</organism>
<evidence type="ECO:0000313" key="3">
    <source>
        <dbReference type="Proteomes" id="UP000678513"/>
    </source>
</evidence>
<dbReference type="PROSITE" id="PS51186">
    <property type="entry name" value="GNAT"/>
    <property type="match status" value="1"/>
</dbReference>
<dbReference type="InterPro" id="IPR051531">
    <property type="entry name" value="N-acetyltransferase"/>
</dbReference>